<evidence type="ECO:0000256" key="4">
    <source>
        <dbReference type="ARBA" id="ARBA00023052"/>
    </source>
</evidence>
<dbReference type="SMART" id="SM00861">
    <property type="entry name" value="Transket_pyr"/>
    <property type="match status" value="1"/>
</dbReference>
<accession>A0A1F4Y403</accession>
<organism evidence="6 7">
    <name type="scientific">Candidatus Adlerbacteria bacterium RIFOXYC1_FULL_48_26</name>
    <dbReference type="NCBI Taxonomy" id="1797247"/>
    <lineage>
        <taxon>Bacteria</taxon>
        <taxon>Candidatus Adleribacteriota</taxon>
    </lineage>
</organism>
<dbReference type="InterPro" id="IPR005475">
    <property type="entry name" value="Transketolase-like_Pyr-bd"/>
</dbReference>
<protein>
    <submittedName>
        <fullName evidence="6">Transketolase</fullName>
    </submittedName>
</protein>
<dbReference type="InterPro" id="IPR009014">
    <property type="entry name" value="Transketo_C/PFOR_II"/>
</dbReference>
<dbReference type="SUPFAM" id="SSF52922">
    <property type="entry name" value="TK C-terminal domain-like"/>
    <property type="match status" value="1"/>
</dbReference>
<sequence length="329" mass="35265">MSALAQYLVQNLFEEPNYAPTRDGFGQGLLELGEKDPRVVALCADLSESTRMLAFKEKYPERFIQVGVAEQNLATIASGLANYGKIPFIASYAAFSPGRNNEQIRTTISLNNVPVKIVGSHAGLSVGPDGATHQALEDIALMRVQPNMTVISPCDKEEARKATLAAAAHPGPVYIRLAREKTPVITTADTPFQIGKATELWQGNNPQVAVFVTGPLAHNALLAAQALASEISVTVINIHTIKPIDEAAVISFAKQAGSVVTVEEHQIAGGLGSAVAEVLARNYPVPIEFIGVHDRFGQSGEGVELWREYKLDASSIQAAIRTVFARKLT</sequence>
<evidence type="ECO:0000313" key="6">
    <source>
        <dbReference type="EMBL" id="OGC88631.1"/>
    </source>
</evidence>
<dbReference type="FunFam" id="3.40.50.970:FF:000129">
    <property type="entry name" value="Transketolase"/>
    <property type="match status" value="1"/>
</dbReference>
<reference evidence="6 7" key="1">
    <citation type="journal article" date="2016" name="Nat. Commun.">
        <title>Thousands of microbial genomes shed light on interconnected biogeochemical processes in an aquifer system.</title>
        <authorList>
            <person name="Anantharaman K."/>
            <person name="Brown C.T."/>
            <person name="Hug L.A."/>
            <person name="Sharon I."/>
            <person name="Castelle C.J."/>
            <person name="Probst A.J."/>
            <person name="Thomas B.C."/>
            <person name="Singh A."/>
            <person name="Wilkins M.J."/>
            <person name="Karaoz U."/>
            <person name="Brodie E.L."/>
            <person name="Williams K.H."/>
            <person name="Hubbard S.S."/>
            <person name="Banfield J.F."/>
        </authorList>
    </citation>
    <scope>NUCLEOTIDE SEQUENCE [LARGE SCALE GENOMIC DNA]</scope>
</reference>
<keyword evidence="3" id="KW-0808">Transferase</keyword>
<evidence type="ECO:0000313" key="7">
    <source>
        <dbReference type="Proteomes" id="UP000176568"/>
    </source>
</evidence>
<evidence type="ECO:0000256" key="2">
    <source>
        <dbReference type="ARBA" id="ARBA00007131"/>
    </source>
</evidence>
<dbReference type="Pfam" id="PF02779">
    <property type="entry name" value="Transket_pyr"/>
    <property type="match status" value="1"/>
</dbReference>
<dbReference type="InterPro" id="IPR033248">
    <property type="entry name" value="Transketolase_C"/>
</dbReference>
<dbReference type="SUPFAM" id="SSF52518">
    <property type="entry name" value="Thiamin diphosphate-binding fold (THDP-binding)"/>
    <property type="match status" value="1"/>
</dbReference>
<proteinExistence type="inferred from homology"/>
<dbReference type="Pfam" id="PF02780">
    <property type="entry name" value="Transketolase_C"/>
    <property type="match status" value="1"/>
</dbReference>
<name>A0A1F4Y403_9BACT</name>
<dbReference type="InterPro" id="IPR051157">
    <property type="entry name" value="PDH/Transketolase"/>
</dbReference>
<dbReference type="GO" id="GO:0016740">
    <property type="term" value="F:transferase activity"/>
    <property type="evidence" value="ECO:0007669"/>
    <property type="project" value="UniProtKB-KW"/>
</dbReference>
<evidence type="ECO:0000259" key="5">
    <source>
        <dbReference type="SMART" id="SM00861"/>
    </source>
</evidence>
<dbReference type="EMBL" id="MEXB01000006">
    <property type="protein sequence ID" value="OGC88631.1"/>
    <property type="molecule type" value="Genomic_DNA"/>
</dbReference>
<dbReference type="STRING" id="1797247.A2419_02180"/>
<dbReference type="Proteomes" id="UP000176568">
    <property type="component" value="Unassembled WGS sequence"/>
</dbReference>
<evidence type="ECO:0000256" key="3">
    <source>
        <dbReference type="ARBA" id="ARBA00022679"/>
    </source>
</evidence>
<comment type="caution">
    <text evidence="6">The sequence shown here is derived from an EMBL/GenBank/DDBJ whole genome shotgun (WGS) entry which is preliminary data.</text>
</comment>
<dbReference type="InterPro" id="IPR029061">
    <property type="entry name" value="THDP-binding"/>
</dbReference>
<feature type="domain" description="Transketolase-like pyrimidine-binding" evidence="5">
    <location>
        <begin position="19"/>
        <end position="184"/>
    </location>
</feature>
<dbReference type="PROSITE" id="PS00802">
    <property type="entry name" value="TRANSKETOLASE_2"/>
    <property type="match status" value="1"/>
</dbReference>
<dbReference type="AlphaFoldDB" id="A0A1F4Y403"/>
<evidence type="ECO:0000256" key="1">
    <source>
        <dbReference type="ARBA" id="ARBA00001964"/>
    </source>
</evidence>
<dbReference type="CDD" id="cd07033">
    <property type="entry name" value="TPP_PYR_DXS_TK_like"/>
    <property type="match status" value="1"/>
</dbReference>
<comment type="similarity">
    <text evidence="2">Belongs to the transketolase family.</text>
</comment>
<keyword evidence="4" id="KW-0786">Thiamine pyrophosphate</keyword>
<dbReference type="PANTHER" id="PTHR43825:SF1">
    <property type="entry name" value="TRANSKETOLASE-LIKE PYRIMIDINE-BINDING DOMAIN-CONTAINING PROTEIN"/>
    <property type="match status" value="1"/>
</dbReference>
<dbReference type="InterPro" id="IPR020826">
    <property type="entry name" value="Transketolase_BS"/>
</dbReference>
<dbReference type="PANTHER" id="PTHR43825">
    <property type="entry name" value="PYRUVATE DEHYDROGENASE E1 COMPONENT"/>
    <property type="match status" value="1"/>
</dbReference>
<comment type="cofactor">
    <cofactor evidence="1">
        <name>thiamine diphosphate</name>
        <dbReference type="ChEBI" id="CHEBI:58937"/>
    </cofactor>
</comment>
<gene>
    <name evidence="6" type="ORF">A2419_02180</name>
</gene>
<dbReference type="Gene3D" id="3.40.50.920">
    <property type="match status" value="1"/>
</dbReference>
<dbReference type="Gene3D" id="3.40.50.970">
    <property type="match status" value="1"/>
</dbReference>